<dbReference type="Pfam" id="PF12830">
    <property type="entry name" value="Nipped-B_C"/>
    <property type="match status" value="1"/>
</dbReference>
<feature type="region of interest" description="Disordered" evidence="2">
    <location>
        <begin position="678"/>
        <end position="743"/>
    </location>
</feature>
<dbReference type="GO" id="GO:1990414">
    <property type="term" value="P:replication-born double-strand break repair via sister chromatid exchange"/>
    <property type="evidence" value="ECO:0007669"/>
    <property type="project" value="TreeGrafter"/>
</dbReference>
<dbReference type="GO" id="GO:0003682">
    <property type="term" value="F:chromatin binding"/>
    <property type="evidence" value="ECO:0007669"/>
    <property type="project" value="TreeGrafter"/>
</dbReference>
<dbReference type="CDD" id="cd23958">
    <property type="entry name" value="SCC2"/>
    <property type="match status" value="1"/>
</dbReference>
<dbReference type="EMBL" id="JANBUY010000067">
    <property type="protein sequence ID" value="KAJ2865151.1"/>
    <property type="molecule type" value="Genomic_DNA"/>
</dbReference>
<feature type="compositionally biased region" description="Acidic residues" evidence="2">
    <location>
        <begin position="705"/>
        <end position="727"/>
    </location>
</feature>
<dbReference type="GO" id="GO:0061775">
    <property type="term" value="F:cohesin loader activity"/>
    <property type="evidence" value="ECO:0007669"/>
    <property type="project" value="InterPro"/>
</dbReference>
<accession>A0A9W8IP36</accession>
<evidence type="ECO:0000259" key="3">
    <source>
        <dbReference type="Pfam" id="PF12830"/>
    </source>
</evidence>
<dbReference type="Gene3D" id="1.25.10.10">
    <property type="entry name" value="Leucine-rich Repeat Variant"/>
    <property type="match status" value="1"/>
</dbReference>
<dbReference type="GO" id="GO:0034087">
    <property type="term" value="P:establishment of mitotic sister chromatid cohesion"/>
    <property type="evidence" value="ECO:0007669"/>
    <property type="project" value="TreeGrafter"/>
</dbReference>
<dbReference type="Pfam" id="PF20168">
    <property type="entry name" value="PDS5"/>
    <property type="match status" value="1"/>
</dbReference>
<dbReference type="SUPFAM" id="SSF48371">
    <property type="entry name" value="ARM repeat"/>
    <property type="match status" value="1"/>
</dbReference>
<dbReference type="GO" id="GO:0090694">
    <property type="term" value="C:Scc2-Scc4 cohesin loading complex"/>
    <property type="evidence" value="ECO:0007669"/>
    <property type="project" value="TreeGrafter"/>
</dbReference>
<proteinExistence type="inferred from homology"/>
<name>A0A9W8IP36_9FUNG</name>
<dbReference type="InterPro" id="IPR024986">
    <property type="entry name" value="Nipped-B_C"/>
</dbReference>
<comment type="subcellular location">
    <subcellularLocation>
        <location evidence="1">Nucleus</location>
    </subcellularLocation>
</comment>
<evidence type="ECO:0000256" key="1">
    <source>
        <dbReference type="RuleBase" id="RU364107"/>
    </source>
</evidence>
<protein>
    <recommendedName>
        <fullName evidence="1">Sister chromatid cohesion protein</fullName>
    </recommendedName>
</protein>
<dbReference type="Proteomes" id="UP001140074">
    <property type="component" value="Unassembled WGS sequence"/>
</dbReference>
<comment type="similarity">
    <text evidence="1">Belongs to the SCC2/Nipped-B family.</text>
</comment>
<dbReference type="InterPro" id="IPR011989">
    <property type="entry name" value="ARM-like"/>
</dbReference>
<sequence>MPQDEPLSINGNYNRLSSYIQRSTQTRAVQIAPDTLIADINPAAIVPDTTDNGQRNSLPFKRAIHCDSEDATPAAKRQRPVLVHRESTSSDISGSIHPEPVPEQIIPFSALALGTAIDDHIDQGSDTSTSALPNNVTEAKIQDEVTDQIPAHIELLEDYLAKLFQGENQISNHDNAKSEHFHQISHTHGDVLVLNKRAVRQLHSLLTPCSPEQLAKYVPDDEIGRVVCMLVAVVEAADGAGLADMVKSGALVEGGTELSAAYCDKLDQALSIACLGLDASSVIVALAATGKASNSACPGDILHAAVALFKDCLLGCVVPLLDMDTGCALAGVFTNSDGFLRSRLLAFLGTVLVAHDPITTLVSGPTLAEQDIISLVFASISVTFCTSDLLGSGTSANQLESIRRAAQLLLRRVFEAHPDQRLWILEEILASLIKLPTLKRSQSTYRIAGGKSVQFITVLLLKLLQGTAQSPEDLTAGFEGCRLPAKECRMLLQKHKKAVDAASSSTDFVIRYLIGRCVKRDSKASANEAEYRGLLETFIDNCIVLLGHPQWPAAELVIRVYSLHVIELLDEEKADMGMKTLALESVALIASHIAIAQQDIEALSKSGGASTLEAVQTSTSLESISRFRSTTTLLLEYLQSKTVGGESTGAIPLYIGNWASMLAAALLKIRQERGSRGLDATLNDGEESDDEDLGSDAEAKANTDGSDDDDASMDGDDDGESSDSDYENDTRAPSRTKQKASALEARKLAADKRRAIEECLKDYMRIVNRSTKAMLHSVPYASAVDAAKHAVSLLPLYKTFDVLLARVTMALGAGQVTLRSKALRTLNQIASHRPSVLYQASVKFAINHRLQDNSPQVREAAIDLIGKHVAQNPELTSQYYDFISVRVLDKGPSVRRRVIRILKDIYLLSGDHAQLVDIGIRLLQRTNDDERSIRELAVKTLQELWFTHEEHVHACDEEESPMETSGNMFNMLSPEVQQQMLKRVQVMTGVTDFARSREIGDLMAGLFEHVTTATTKIEAESAMVVIRCMVDALFEQLLRSEASETSASPSSSTTSAPALSTVTCLRFISTLSSIAPDAVGAHSEVLGTYLKMTEASEEDTLHHVLTIFSNTLLSIPHPSAQFLGSLESDLISLLSSSPQSILTLVVPCLCTLVDKITWNYGKLIRLFRSCALQLCHERRLVAGGSRGTQSPKNLMRFIILAGLTCCHFSFDEHRAKHKDHFKGLDEMVETTVPAFMNDLLLFFASPQLPSPVQLAAIQMLGHLYIRQPPLALEPRARAVMDRAFASDSNGHKLQVLRNFHDFLRADAKRYAARAKEGKEQAREVDAKALVGDTGKMSEAGVGASLMQTYLDRVIDATFVSSAATLRATGFEVISLVLEQGLAHPLKCVPALIALSTSSDPHIRSKALKLHQDLNSKYASFIHSRDIEGVRKAYEYQAQLRGQAEHVVGYDHCSEARETAGRPVAFLQPLYSLLRSKRARRNEFLSLLVKIGDADASSTGVSYAESWRSDVSFVRFVAENIAGLDFKYLDEVLHVNYQVSSVIASTGSNLLHQLEYDDQAVTDALSDSAHKNRRATEASVCVGILFILREFLKARYGIGESKCAGYNPNDPSNARDKPVVWHGQSDQGRIDWSAWPYAVKRMESTADYSDQRVRFRHMMAGSLAVAEESAGVAGENRSFESHANGSGGSFVDDLALNAEELEFLTEQLIDD</sequence>
<feature type="compositionally biased region" description="Acidic residues" evidence="2">
    <location>
        <begin position="684"/>
        <end position="695"/>
    </location>
</feature>
<organism evidence="4 5">
    <name type="scientific">Coemansia aciculifera</name>
    <dbReference type="NCBI Taxonomy" id="417176"/>
    <lineage>
        <taxon>Eukaryota</taxon>
        <taxon>Fungi</taxon>
        <taxon>Fungi incertae sedis</taxon>
        <taxon>Zoopagomycota</taxon>
        <taxon>Kickxellomycotina</taxon>
        <taxon>Kickxellomycetes</taxon>
        <taxon>Kickxellales</taxon>
        <taxon>Kickxellaceae</taxon>
        <taxon>Coemansia</taxon>
    </lineage>
</organism>
<feature type="region of interest" description="Disordered" evidence="2">
    <location>
        <begin position="70"/>
        <end position="99"/>
    </location>
</feature>
<keyword evidence="5" id="KW-1185">Reference proteome</keyword>
<dbReference type="GO" id="GO:0010468">
    <property type="term" value="P:regulation of gene expression"/>
    <property type="evidence" value="ECO:0007669"/>
    <property type="project" value="InterPro"/>
</dbReference>
<dbReference type="InterPro" id="IPR016024">
    <property type="entry name" value="ARM-type_fold"/>
</dbReference>
<reference evidence="4" key="1">
    <citation type="submission" date="2022-07" db="EMBL/GenBank/DDBJ databases">
        <title>Phylogenomic reconstructions and comparative analyses of Kickxellomycotina fungi.</title>
        <authorList>
            <person name="Reynolds N.K."/>
            <person name="Stajich J.E."/>
            <person name="Barry K."/>
            <person name="Grigoriev I.V."/>
            <person name="Crous P."/>
            <person name="Smith M.E."/>
        </authorList>
    </citation>
    <scope>NUCLEOTIDE SEQUENCE</scope>
    <source>
        <strain evidence="4">RSA 476</strain>
    </source>
</reference>
<evidence type="ECO:0000256" key="2">
    <source>
        <dbReference type="SAM" id="MobiDB-lite"/>
    </source>
</evidence>
<dbReference type="PANTHER" id="PTHR21704:SF18">
    <property type="entry name" value="NIPPED-B-LIKE PROTEIN"/>
    <property type="match status" value="1"/>
</dbReference>
<keyword evidence="1" id="KW-0539">Nucleus</keyword>
<keyword evidence="1" id="KW-0131">Cell cycle</keyword>
<dbReference type="GO" id="GO:0071169">
    <property type="term" value="P:establishment of protein localization to chromatin"/>
    <property type="evidence" value="ECO:0007669"/>
    <property type="project" value="TreeGrafter"/>
</dbReference>
<dbReference type="InterPro" id="IPR033031">
    <property type="entry name" value="Scc2/Nipped-B"/>
</dbReference>
<evidence type="ECO:0000313" key="5">
    <source>
        <dbReference type="Proteomes" id="UP001140074"/>
    </source>
</evidence>
<comment type="caution">
    <text evidence="4">The sequence shown here is derived from an EMBL/GenBank/DDBJ whole genome shotgun (WGS) entry which is preliminary data.</text>
</comment>
<feature type="domain" description="Sister chromatid cohesion C-terminal" evidence="3">
    <location>
        <begin position="1343"/>
        <end position="1540"/>
    </location>
</feature>
<keyword evidence="1" id="KW-0677">Repeat</keyword>
<gene>
    <name evidence="4" type="primary">SCC2</name>
    <name evidence="4" type="ORF">GGH94_002415</name>
</gene>
<dbReference type="PANTHER" id="PTHR21704">
    <property type="entry name" value="NIPPED-B-LIKE PROTEIN DELANGIN SCC2-RELATED"/>
    <property type="match status" value="1"/>
</dbReference>
<evidence type="ECO:0000313" key="4">
    <source>
        <dbReference type="EMBL" id="KAJ2865151.1"/>
    </source>
</evidence>
<dbReference type="GO" id="GO:0140588">
    <property type="term" value="P:chromatin looping"/>
    <property type="evidence" value="ECO:0007669"/>
    <property type="project" value="InterPro"/>
</dbReference>